<dbReference type="InterPro" id="IPR005887">
    <property type="entry name" value="GH92_a_mannosidase_put"/>
</dbReference>
<accession>A0ABQ4F1Q2</accession>
<dbReference type="PANTHER" id="PTHR12143">
    <property type="entry name" value="PEPTIDE N-GLYCANASE PNGASE -RELATED"/>
    <property type="match status" value="1"/>
</dbReference>
<feature type="region of interest" description="Disordered" evidence="1">
    <location>
        <begin position="544"/>
        <end position="570"/>
    </location>
</feature>
<dbReference type="InterPro" id="IPR008928">
    <property type="entry name" value="6-hairpin_glycosidase_sf"/>
</dbReference>
<dbReference type="Proteomes" id="UP000621500">
    <property type="component" value="Unassembled WGS sequence"/>
</dbReference>
<feature type="compositionally biased region" description="Low complexity" evidence="1">
    <location>
        <begin position="560"/>
        <end position="570"/>
    </location>
</feature>
<keyword evidence="2" id="KW-0732">Signal</keyword>
<feature type="domain" description="Glycosyl hydrolase family 92 N-terminal" evidence="4">
    <location>
        <begin position="39"/>
        <end position="282"/>
    </location>
</feature>
<evidence type="ECO:0000259" key="4">
    <source>
        <dbReference type="Pfam" id="PF17678"/>
    </source>
</evidence>
<gene>
    <name evidence="5" type="ORF">Pma05_73700</name>
</gene>
<sequence length="895" mass="92579">MRKLLIPSLFLSGVAVAALLPAAGASLRMPGEVTDPVRYVNPHIGTGDAGGDVGTGNTSPAAALPFGMIQLGPDTDGRTAAGYLDTADAITGFSLNHLSGMGCDYVGNDGGFLPVVGELSKPEQAREEFSQDDSVAAPGYYATTLRTSGVAAAMAVTRRGAVSEFSYPGTDAARMLVRASSLNTGSGGSISIDPTRRQVTAAIVNNTREGAGGFCDKPNTYTVYLAARFDEAFTGYGTWRGDAVSAGSTSAEGSRPAGTAAGGYLTFDTREARTVHMRVGMSYVSAAAAVANLDAEVGTRTLAEVRAAASTTWTDLLHRVRVTGGNEIQRTNFYTALYHATLAPNLFSDADGRYPGMDQQVHQLGEGQAAQYTNYSGWDTYRSQAALVALLDPVVAADQAQSLVNMAEQGGFLPKWPVANGYTQVMAGDPADNIIAATYAFGGRTFDTGAALAAMLKGAEHGGGGADGVGQWGYVEREANAEYLSYGYVPGNPSLTLEYAANDAAIAQFAKALGRTDLYQTYLSRAQNWQNVVNPYTATGPYVQQRDGGGGFPPGPGFQPPGDGAFGQPGFNEGNATQYTFMVTHNPAGLVAALGGDAAATARLDAFFDAPAGERWGMAGPNAPYYWFGNEPTFGHPWLYNYTGAPWKTQRTVRAVLDRLFTPASNGLPGNDDLGAVSAWYVWGALGLYPLNPGTADLQLAVPLFPHVEVVRPDGAVLAVDAPGADAGPRYITGATVDGERWSRPWLPAAKVTAEAGTTVRLALSATPDTSWGTAPGDRPPSDRTGEAAGIGYTSPAGELVVPAGGTGTVRIGVRGTAADPATVSWSATAPTGLTLSTTSGSLAVEPARDAAVDVTVSAGPDTPAGSFDLPVRFSASHSPQPVLLRVTVVPAGSG</sequence>
<dbReference type="InterPro" id="IPR041371">
    <property type="entry name" value="GH92_N"/>
</dbReference>
<evidence type="ECO:0000313" key="5">
    <source>
        <dbReference type="EMBL" id="GIH00798.1"/>
    </source>
</evidence>
<protein>
    <submittedName>
        <fullName evidence="5">Alpha-1,2-mannosidase</fullName>
    </submittedName>
</protein>
<dbReference type="Pfam" id="PF07971">
    <property type="entry name" value="Glyco_hydro_92"/>
    <property type="match status" value="1"/>
</dbReference>
<dbReference type="Gene3D" id="1.20.1610.10">
    <property type="entry name" value="alpha-1,2-mannosidases domains"/>
    <property type="match status" value="1"/>
</dbReference>
<evidence type="ECO:0000313" key="6">
    <source>
        <dbReference type="Proteomes" id="UP000621500"/>
    </source>
</evidence>
<dbReference type="Gene3D" id="1.20.1050.60">
    <property type="entry name" value="alpha-1,2-mannosidase"/>
    <property type="match status" value="1"/>
</dbReference>
<organism evidence="5 6">
    <name type="scientific">Plantactinospora mayteni</name>
    <dbReference type="NCBI Taxonomy" id="566021"/>
    <lineage>
        <taxon>Bacteria</taxon>
        <taxon>Bacillati</taxon>
        <taxon>Actinomycetota</taxon>
        <taxon>Actinomycetes</taxon>
        <taxon>Micromonosporales</taxon>
        <taxon>Micromonosporaceae</taxon>
        <taxon>Plantactinospora</taxon>
    </lineage>
</organism>
<dbReference type="NCBIfam" id="TIGR01180">
    <property type="entry name" value="aman2_put"/>
    <property type="match status" value="1"/>
</dbReference>
<dbReference type="EMBL" id="BONX01000057">
    <property type="protein sequence ID" value="GIH00798.1"/>
    <property type="molecule type" value="Genomic_DNA"/>
</dbReference>
<feature type="chain" id="PRO_5047361684" evidence="2">
    <location>
        <begin position="18"/>
        <end position="895"/>
    </location>
</feature>
<evidence type="ECO:0000256" key="1">
    <source>
        <dbReference type="SAM" id="MobiDB-lite"/>
    </source>
</evidence>
<dbReference type="PANTHER" id="PTHR12143:SF39">
    <property type="entry name" value="SECRETED PROTEIN"/>
    <property type="match status" value="1"/>
</dbReference>
<dbReference type="Pfam" id="PF17678">
    <property type="entry name" value="Glyco_hydro_92N"/>
    <property type="match status" value="1"/>
</dbReference>
<dbReference type="Gene3D" id="3.30.2080.10">
    <property type="entry name" value="GH92 mannosidase domain"/>
    <property type="match status" value="1"/>
</dbReference>
<evidence type="ECO:0000259" key="3">
    <source>
        <dbReference type="Pfam" id="PF07971"/>
    </source>
</evidence>
<dbReference type="InterPro" id="IPR012939">
    <property type="entry name" value="Glyco_hydro_92"/>
</dbReference>
<comment type="caution">
    <text evidence="5">The sequence shown here is derived from an EMBL/GenBank/DDBJ whole genome shotgun (WGS) entry which is preliminary data.</text>
</comment>
<dbReference type="InterPro" id="IPR014718">
    <property type="entry name" value="GH-type_carb-bd"/>
</dbReference>
<dbReference type="RefSeq" id="WP_203862085.1">
    <property type="nucleotide sequence ID" value="NZ_BAAAZQ010000030.1"/>
</dbReference>
<keyword evidence="6" id="KW-1185">Reference proteome</keyword>
<name>A0ABQ4F1Q2_9ACTN</name>
<evidence type="ECO:0000256" key="2">
    <source>
        <dbReference type="SAM" id="SignalP"/>
    </source>
</evidence>
<dbReference type="InterPro" id="IPR050883">
    <property type="entry name" value="PNGase"/>
</dbReference>
<proteinExistence type="predicted"/>
<dbReference type="SUPFAM" id="SSF48208">
    <property type="entry name" value="Six-hairpin glycosidases"/>
    <property type="match status" value="1"/>
</dbReference>
<reference evidence="5 6" key="1">
    <citation type="submission" date="2021-01" db="EMBL/GenBank/DDBJ databases">
        <title>Whole genome shotgun sequence of Plantactinospora mayteni NBRC 109088.</title>
        <authorList>
            <person name="Komaki H."/>
            <person name="Tamura T."/>
        </authorList>
    </citation>
    <scope>NUCLEOTIDE SEQUENCE [LARGE SCALE GENOMIC DNA]</scope>
    <source>
        <strain evidence="5 6">NBRC 109088</strain>
    </source>
</reference>
<feature type="signal peptide" evidence="2">
    <location>
        <begin position="1"/>
        <end position="17"/>
    </location>
</feature>
<feature type="region of interest" description="Disordered" evidence="1">
    <location>
        <begin position="766"/>
        <end position="788"/>
    </location>
</feature>
<feature type="domain" description="Glycosyl hydrolase family 92" evidence="3">
    <location>
        <begin position="289"/>
        <end position="764"/>
    </location>
</feature>
<dbReference type="Gene3D" id="2.70.98.10">
    <property type="match status" value="1"/>
</dbReference>